<dbReference type="InterPro" id="IPR056884">
    <property type="entry name" value="NPHP3-like_N"/>
</dbReference>
<dbReference type="SUPFAM" id="SSF53720">
    <property type="entry name" value="ALDH-like"/>
    <property type="match status" value="2"/>
</dbReference>
<dbReference type="PROSITE" id="PS50088">
    <property type="entry name" value="ANK_REPEAT"/>
    <property type="match status" value="1"/>
</dbReference>
<reference evidence="5 6" key="1">
    <citation type="submission" date="2017-06" db="EMBL/GenBank/DDBJ databases">
        <title>Comparative genomic analysis of Ambrosia Fusariam Clade fungi.</title>
        <authorList>
            <person name="Stajich J.E."/>
            <person name="Carrillo J."/>
            <person name="Kijimoto T."/>
            <person name="Eskalen A."/>
            <person name="O'Donnell K."/>
            <person name="Kasson M."/>
        </authorList>
    </citation>
    <scope>NUCLEOTIDE SEQUENCE [LARGE SCALE GENOMIC DNA]</scope>
    <source>
        <strain evidence="5 6">NRRL62606</strain>
    </source>
</reference>
<dbReference type="PROSITE" id="PS50297">
    <property type="entry name" value="ANK_REP_REGION"/>
    <property type="match status" value="1"/>
</dbReference>
<name>A0A428PUP4_9HYPO</name>
<dbReference type="Pfam" id="PF12796">
    <property type="entry name" value="Ank_2"/>
    <property type="match status" value="1"/>
</dbReference>
<evidence type="ECO:0000259" key="4">
    <source>
        <dbReference type="Pfam" id="PF24883"/>
    </source>
</evidence>
<feature type="repeat" description="ANK" evidence="2">
    <location>
        <begin position="717"/>
        <end position="749"/>
    </location>
</feature>
<protein>
    <submittedName>
        <fullName evidence="5">Uncharacterized protein</fullName>
    </submittedName>
</protein>
<dbReference type="Proteomes" id="UP000287972">
    <property type="component" value="Unassembled WGS sequence"/>
</dbReference>
<evidence type="ECO:0000256" key="2">
    <source>
        <dbReference type="PROSITE-ProRule" id="PRU00023"/>
    </source>
</evidence>
<dbReference type="InterPro" id="IPR015590">
    <property type="entry name" value="Aldehyde_DH_dom"/>
</dbReference>
<evidence type="ECO:0000313" key="6">
    <source>
        <dbReference type="Proteomes" id="UP000287972"/>
    </source>
</evidence>
<dbReference type="Pfam" id="PF24883">
    <property type="entry name" value="NPHP3_N"/>
    <property type="match status" value="1"/>
</dbReference>
<feature type="domain" description="Nephrocystin 3-like N-terminal" evidence="4">
    <location>
        <begin position="199"/>
        <end position="370"/>
    </location>
</feature>
<dbReference type="InterPro" id="IPR027417">
    <property type="entry name" value="P-loop_NTPase"/>
</dbReference>
<dbReference type="Gene3D" id="3.40.605.10">
    <property type="entry name" value="Aldehyde Dehydrogenase, Chain A, domain 1"/>
    <property type="match status" value="2"/>
</dbReference>
<dbReference type="GO" id="GO:0016620">
    <property type="term" value="F:oxidoreductase activity, acting on the aldehyde or oxo group of donors, NAD or NADP as acceptor"/>
    <property type="evidence" value="ECO:0007669"/>
    <property type="project" value="InterPro"/>
</dbReference>
<dbReference type="Gene3D" id="3.40.309.10">
    <property type="entry name" value="Aldehyde Dehydrogenase, Chain A, domain 2"/>
    <property type="match status" value="1"/>
</dbReference>
<evidence type="ECO:0000313" key="5">
    <source>
        <dbReference type="EMBL" id="RSL56742.1"/>
    </source>
</evidence>
<dbReference type="SMART" id="SM00248">
    <property type="entry name" value="ANK"/>
    <property type="match status" value="3"/>
</dbReference>
<feature type="domain" description="Aldehyde dehydrogenase" evidence="3">
    <location>
        <begin position="912"/>
        <end position="965"/>
    </location>
</feature>
<dbReference type="InterPro" id="IPR036770">
    <property type="entry name" value="Ankyrin_rpt-contain_sf"/>
</dbReference>
<gene>
    <name evidence="5" type="ORF">CEP51_014344</name>
</gene>
<keyword evidence="2" id="KW-0040">ANK repeat</keyword>
<dbReference type="AlphaFoldDB" id="A0A428PUP4"/>
<organism evidence="5 6">
    <name type="scientific">Fusarium floridanum</name>
    <dbReference type="NCBI Taxonomy" id="1325733"/>
    <lineage>
        <taxon>Eukaryota</taxon>
        <taxon>Fungi</taxon>
        <taxon>Dikarya</taxon>
        <taxon>Ascomycota</taxon>
        <taxon>Pezizomycotina</taxon>
        <taxon>Sordariomycetes</taxon>
        <taxon>Hypocreomycetidae</taxon>
        <taxon>Hypocreales</taxon>
        <taxon>Nectriaceae</taxon>
        <taxon>Fusarium</taxon>
        <taxon>Fusarium solani species complex</taxon>
    </lineage>
</organism>
<evidence type="ECO:0000256" key="1">
    <source>
        <dbReference type="ARBA" id="ARBA00022737"/>
    </source>
</evidence>
<sequence length="1127" mass="126527">MADPLAIATATTQFTEQTIKVVRLCKKVYEKVQDGPEEVRVWRSELEQLRALVEEIQHSPALGSPALENDQVILSTIQHCTAVSTGLCAIFDRFDFDHSDPLGRKTWKAIGGLAKESDIRDLFTQLERLKSTLSLQIQVINSHQSHQQSSQLSQVLENVVQSPVQTGTEEERCLQALFVTDPTSDRNAIITAKGKRTAGTCEWIISTEGYKTWENAPESSILWISGPPGKGKTFISIFLTQHLEANVVSSCCNLVYFFCDNKVSTRNTAVNILRGLMYQLIQHHEGLLSLVMEHWKVQQRGLFSESSFERLWAIFQAMVLSLIDTRIYCVLDALDECSEASLEPLLYKLTELFNSDNSARHNVKLAILSRRHPVCLPEALSTFNHVRLDDERHDIGLYIQDQVSALGTRKGIHDADFLKHIKAVFHDRAEGTFLWVSFMIADLNKKSAWEIESSLQQLPRGLDAVYGRILDQIKPGDQAVVTELLTWITLAQVPLSVSELCEALQIEGTEFMNREELCKSYIEACGHLLQSSEMDDNRYFGLRRSWLNEITEPLPPVTVIGFVHQSAKDFMLSKSPHPGMMECHRDGDQGHLTICRRLLQLLLQQVPSHRLVKDYAPLESYAALCWPDHMRQLDKVSTLELIRENKEWFAKRSCIRDDVLGFKRRFDSCLPGMPLLHLACYLGLKHLVEHYLDGRLILSRLQTQLVVDKPFEASLKQRLTPLHLASAEGHDQVVSLLLNRGADPTKSSGGWVPTTPLEAAVERGHIGVFRQLARTKKGQKMIQCQVSQKGCGDNLLNCAARSANEDLCNELIEKYKFSVNAMVDKKGWTPLATAILMGNIHLARRLVQRHEASTDNHIMLLEAACRGFRLRSDTLNFLVEELQVNINAVDDKRATFLRSEMCNAAVEEVNLNIITIKGASGKDVDKAIDAARRALEGEWSELAAVDRGAFLYKIAELVDRDRKLLVCTPTSRIYVHGNIYEDFLKRFVEQGPQVSHTQHEKILSYIDQGNSSGARLSHGGAKMGLKGYYLEPTVFADTTKDSIVRDEIFGPVVAISKFRTVDEVVAKANDTSYGLAAALFTEKVARAHHVARRLQAGMVWINSLGDSHFGIPFGGYKSSGIGRELGQ</sequence>
<dbReference type="InterPro" id="IPR016162">
    <property type="entry name" value="Ald_DH_N"/>
</dbReference>
<evidence type="ECO:0000259" key="3">
    <source>
        <dbReference type="Pfam" id="PF00171"/>
    </source>
</evidence>
<comment type="caution">
    <text evidence="5">The sequence shown here is derived from an EMBL/GenBank/DDBJ whole genome shotgun (WGS) entry which is preliminary data.</text>
</comment>
<dbReference type="PANTHER" id="PTHR10039">
    <property type="entry name" value="AMELOGENIN"/>
    <property type="match status" value="1"/>
</dbReference>
<dbReference type="Gene3D" id="3.40.50.300">
    <property type="entry name" value="P-loop containing nucleotide triphosphate hydrolases"/>
    <property type="match status" value="1"/>
</dbReference>
<keyword evidence="6" id="KW-1185">Reference proteome</keyword>
<proteinExistence type="predicted"/>
<dbReference type="EMBL" id="NKCL01000661">
    <property type="protein sequence ID" value="RSL56742.1"/>
    <property type="molecule type" value="Genomic_DNA"/>
</dbReference>
<dbReference type="Gene3D" id="1.25.40.20">
    <property type="entry name" value="Ankyrin repeat-containing domain"/>
    <property type="match status" value="2"/>
</dbReference>
<dbReference type="InterPro" id="IPR016163">
    <property type="entry name" value="Ald_DH_C"/>
</dbReference>
<dbReference type="PANTHER" id="PTHR10039:SF16">
    <property type="entry name" value="GPI INOSITOL-DEACYLASE"/>
    <property type="match status" value="1"/>
</dbReference>
<feature type="domain" description="Aldehyde dehydrogenase" evidence="3">
    <location>
        <begin position="966"/>
        <end position="1126"/>
    </location>
</feature>
<dbReference type="InterPro" id="IPR002110">
    <property type="entry name" value="Ankyrin_rpt"/>
</dbReference>
<keyword evidence="1" id="KW-0677">Repeat</keyword>
<dbReference type="SUPFAM" id="SSF48403">
    <property type="entry name" value="Ankyrin repeat"/>
    <property type="match status" value="1"/>
</dbReference>
<dbReference type="Pfam" id="PF00171">
    <property type="entry name" value="Aldedh"/>
    <property type="match status" value="2"/>
</dbReference>
<dbReference type="InterPro" id="IPR016161">
    <property type="entry name" value="Ald_DH/histidinol_DH"/>
</dbReference>
<dbReference type="Pfam" id="PF00023">
    <property type="entry name" value="Ank"/>
    <property type="match status" value="1"/>
</dbReference>
<dbReference type="SUPFAM" id="SSF52540">
    <property type="entry name" value="P-loop containing nucleoside triphosphate hydrolases"/>
    <property type="match status" value="1"/>
</dbReference>
<accession>A0A428PUP4</accession>